<dbReference type="Proteomes" id="UP000230093">
    <property type="component" value="Unassembled WGS sequence"/>
</dbReference>
<name>A0A2H0WAD2_9BACT</name>
<organism evidence="1 2">
    <name type="scientific">Candidatus Beckwithbacteria bacterium CG10_big_fil_rev_8_21_14_0_10_34_10</name>
    <dbReference type="NCBI Taxonomy" id="1974495"/>
    <lineage>
        <taxon>Bacteria</taxon>
        <taxon>Candidatus Beckwithiibacteriota</taxon>
    </lineage>
</organism>
<gene>
    <name evidence="1" type="ORF">COT75_00280</name>
</gene>
<accession>A0A2H0WAD2</accession>
<dbReference type="GO" id="GO:1901135">
    <property type="term" value="P:carbohydrate derivative metabolic process"/>
    <property type="evidence" value="ECO:0007669"/>
    <property type="project" value="InterPro"/>
</dbReference>
<dbReference type="SUPFAM" id="SSF53697">
    <property type="entry name" value="SIS domain"/>
    <property type="match status" value="1"/>
</dbReference>
<evidence type="ECO:0000313" key="1">
    <source>
        <dbReference type="EMBL" id="PIS09626.1"/>
    </source>
</evidence>
<dbReference type="Gene3D" id="3.40.50.10490">
    <property type="entry name" value="Glucose-6-phosphate isomerase like protein, domain 1"/>
    <property type="match status" value="1"/>
</dbReference>
<evidence type="ECO:0008006" key="3">
    <source>
        <dbReference type="Google" id="ProtNLM"/>
    </source>
</evidence>
<dbReference type="InterPro" id="IPR046348">
    <property type="entry name" value="SIS_dom_sf"/>
</dbReference>
<sequence>MKNNIKLINLDKAVINALDLFSLEKPPKMDLDKINLPFVIGSGNAYNTGKLIFSQKAAIFADESNFKTLLKSYELVIKKGLISQAIIISASGEKDSVWEIELANKSGLKTHLLTCSPNSSAAKAADKVYLFKKLPEPYTYNVSTYLGMVLASTNENPKIIREFIGNVKLKDNFSTYQSYSFILDDKYIDICPMIDIKKSELFGSRLSIRCFTNGHARHAKFVIPWEKELVVSIGTENKYFGHPNHRLSIELPETASFGTILSLTYFIVGKVQESKPHYYKENIKAYCRDYGPKAYGKNTPFEIIVPGN</sequence>
<proteinExistence type="predicted"/>
<protein>
    <recommendedName>
        <fullName evidence="3">SIS domain-containing protein</fullName>
    </recommendedName>
</protein>
<dbReference type="EMBL" id="PEZT01000001">
    <property type="protein sequence ID" value="PIS09626.1"/>
    <property type="molecule type" value="Genomic_DNA"/>
</dbReference>
<dbReference type="GO" id="GO:0097367">
    <property type="term" value="F:carbohydrate derivative binding"/>
    <property type="evidence" value="ECO:0007669"/>
    <property type="project" value="InterPro"/>
</dbReference>
<comment type="caution">
    <text evidence="1">The sequence shown here is derived from an EMBL/GenBank/DDBJ whole genome shotgun (WGS) entry which is preliminary data.</text>
</comment>
<reference evidence="2" key="1">
    <citation type="submission" date="2017-09" db="EMBL/GenBank/DDBJ databases">
        <title>Depth-based differentiation of microbial function through sediment-hosted aquifers and enrichment of novel symbionts in the deep terrestrial subsurface.</title>
        <authorList>
            <person name="Probst A.J."/>
            <person name="Ladd B."/>
            <person name="Jarett J.K."/>
            <person name="Geller-Mcgrath D.E."/>
            <person name="Sieber C.M.K."/>
            <person name="Emerson J.B."/>
            <person name="Anantharaman K."/>
            <person name="Thomas B.C."/>
            <person name="Malmstrom R."/>
            <person name="Stieglmeier M."/>
            <person name="Klingl A."/>
            <person name="Woyke T."/>
            <person name="Ryan C.M."/>
            <person name="Banfield J.F."/>
        </authorList>
    </citation>
    <scope>NUCLEOTIDE SEQUENCE [LARGE SCALE GENOMIC DNA]</scope>
</reference>
<evidence type="ECO:0000313" key="2">
    <source>
        <dbReference type="Proteomes" id="UP000230093"/>
    </source>
</evidence>
<dbReference type="AlphaFoldDB" id="A0A2H0WAD2"/>